<proteinExistence type="predicted"/>
<dbReference type="Proteomes" id="UP000194857">
    <property type="component" value="Unassembled WGS sequence"/>
</dbReference>
<sequence>MGSDRGVNDDLRRPECRSSPLRRLPISRPSPSGGRRASGARKVRSAVGRITAKRLSAVTHL</sequence>
<reference evidence="3 5" key="3">
    <citation type="submission" date="2019-01" db="EMBL/GenBank/DDBJ databases">
        <title>The Pseudomonas aeruginosa pan-genome provides new insights on its population structure, horizontal gene transfer and pathogenicity.</title>
        <authorList>
            <person name="Freschi L."/>
            <person name="Vincent A.T."/>
            <person name="Jeukens J."/>
            <person name="Emond-Rheault J.-G."/>
            <person name="Kukavica-Ibrulj I."/>
            <person name="Dupont M.-J."/>
            <person name="Charette S.J."/>
            <person name="Boyle B."/>
            <person name="Levesque R.C."/>
        </authorList>
    </citation>
    <scope>NUCLEOTIDE SEQUENCE [LARGE SCALE GENOMIC DNA]</scope>
    <source>
        <strain evidence="3 5">PA-W36</strain>
    </source>
</reference>
<dbReference type="AlphaFoldDB" id="A0A241XNL8"/>
<feature type="region of interest" description="Disordered" evidence="1">
    <location>
        <begin position="1"/>
        <end position="47"/>
    </location>
</feature>
<evidence type="ECO:0000313" key="5">
    <source>
        <dbReference type="Proteomes" id="UP000284767"/>
    </source>
</evidence>
<evidence type="ECO:0000313" key="4">
    <source>
        <dbReference type="Proteomes" id="UP000194857"/>
    </source>
</evidence>
<dbReference type="EMBL" id="NFFZ01000009">
    <property type="protein sequence ID" value="OTI60236.1"/>
    <property type="molecule type" value="Genomic_DNA"/>
</dbReference>
<evidence type="ECO:0000313" key="2">
    <source>
        <dbReference type="EMBL" id="OTI60236.1"/>
    </source>
</evidence>
<name>A0A241XNL8_PSEAI</name>
<evidence type="ECO:0000256" key="1">
    <source>
        <dbReference type="SAM" id="MobiDB-lite"/>
    </source>
</evidence>
<protein>
    <submittedName>
        <fullName evidence="2">Uncharacterized protein</fullName>
    </submittedName>
</protein>
<feature type="compositionally biased region" description="Low complexity" evidence="1">
    <location>
        <begin position="17"/>
        <end position="37"/>
    </location>
</feature>
<organism evidence="2 4">
    <name type="scientific">Pseudomonas aeruginosa</name>
    <dbReference type="NCBI Taxonomy" id="287"/>
    <lineage>
        <taxon>Bacteria</taxon>
        <taxon>Pseudomonadati</taxon>
        <taxon>Pseudomonadota</taxon>
        <taxon>Gammaproteobacteria</taxon>
        <taxon>Pseudomonadales</taxon>
        <taxon>Pseudomonadaceae</taxon>
        <taxon>Pseudomonas</taxon>
    </lineage>
</organism>
<accession>A0A241XNL8</accession>
<evidence type="ECO:0000313" key="3">
    <source>
        <dbReference type="EMBL" id="RPM19363.1"/>
    </source>
</evidence>
<gene>
    <name evidence="2" type="ORF">CAZ10_18310</name>
    <name evidence="3" type="ORF">IPC1295_09390</name>
</gene>
<dbReference type="EMBL" id="NSNE01000004">
    <property type="protein sequence ID" value="RPM19363.1"/>
    <property type="molecule type" value="Genomic_DNA"/>
</dbReference>
<dbReference type="Proteomes" id="UP000284767">
    <property type="component" value="Unassembled WGS sequence"/>
</dbReference>
<feature type="compositionally biased region" description="Basic and acidic residues" evidence="1">
    <location>
        <begin position="1"/>
        <end position="16"/>
    </location>
</feature>
<comment type="caution">
    <text evidence="2">The sequence shown here is derived from an EMBL/GenBank/DDBJ whole genome shotgun (WGS) entry which is preliminary data.</text>
</comment>
<reference evidence="3 5" key="2">
    <citation type="submission" date="2017-08" db="EMBL/GenBank/DDBJ databases">
        <authorList>
            <person name="Feschi L."/>
            <person name="Jeukens J."/>
            <person name="Emond-Rheault J.-G."/>
            <person name="Kukavica-Ibrulj I."/>
            <person name="Boyle B."/>
            <person name="Levesque R.C."/>
        </authorList>
    </citation>
    <scope>NUCLEOTIDE SEQUENCE [LARGE SCALE GENOMIC DNA]</scope>
    <source>
        <strain evidence="3 5">PA-W36</strain>
    </source>
</reference>
<reference evidence="2 4" key="1">
    <citation type="submission" date="2017-05" db="EMBL/GenBank/DDBJ databases">
        <authorList>
            <person name="Song R."/>
            <person name="Chenine A.L."/>
            <person name="Ruprecht R.M."/>
        </authorList>
    </citation>
    <scope>NUCLEOTIDE SEQUENCE [LARGE SCALE GENOMIC DNA]</scope>
    <source>
        <strain evidence="2 4">S567_C10_BS</strain>
    </source>
</reference>